<evidence type="ECO:0000313" key="4">
    <source>
        <dbReference type="Proteomes" id="UP000053171"/>
    </source>
</evidence>
<name>A0A199NW33_9MICC</name>
<feature type="chain" id="PRO_5008282145" description="GH16 domain-containing protein" evidence="1">
    <location>
        <begin position="37"/>
        <end position="292"/>
    </location>
</feature>
<proteinExistence type="predicted"/>
<evidence type="ECO:0000313" key="3">
    <source>
        <dbReference type="EMBL" id="OAX52931.1"/>
    </source>
</evidence>
<dbReference type="SUPFAM" id="SSF49899">
    <property type="entry name" value="Concanavalin A-like lectins/glucanases"/>
    <property type="match status" value="1"/>
</dbReference>
<dbReference type="NCBIfam" id="TIGR01409">
    <property type="entry name" value="TAT_signal_seq"/>
    <property type="match status" value="1"/>
</dbReference>
<dbReference type="PROSITE" id="PS51762">
    <property type="entry name" value="GH16_2"/>
    <property type="match status" value="1"/>
</dbReference>
<gene>
    <name evidence="3" type="ORF">AN277_0200765</name>
</gene>
<dbReference type="InterPro" id="IPR019546">
    <property type="entry name" value="TAT_signal_bac_arc"/>
</dbReference>
<evidence type="ECO:0000256" key="1">
    <source>
        <dbReference type="SAM" id="SignalP"/>
    </source>
</evidence>
<dbReference type="Gene3D" id="2.60.120.200">
    <property type="match status" value="1"/>
</dbReference>
<dbReference type="AlphaFoldDB" id="A0A199NW33"/>
<dbReference type="InterPro" id="IPR013320">
    <property type="entry name" value="ConA-like_dom_sf"/>
</dbReference>
<protein>
    <recommendedName>
        <fullName evidence="2">GH16 domain-containing protein</fullName>
    </recommendedName>
</protein>
<dbReference type="EMBL" id="LJBJ02000001">
    <property type="protein sequence ID" value="OAX52931.1"/>
    <property type="molecule type" value="Genomic_DNA"/>
</dbReference>
<feature type="domain" description="GH16" evidence="2">
    <location>
        <begin position="42"/>
        <end position="292"/>
    </location>
</feature>
<feature type="signal peptide" evidence="1">
    <location>
        <begin position="1"/>
        <end position="36"/>
    </location>
</feature>
<dbReference type="GO" id="GO:0005975">
    <property type="term" value="P:carbohydrate metabolic process"/>
    <property type="evidence" value="ECO:0007669"/>
    <property type="project" value="InterPro"/>
</dbReference>
<dbReference type="PANTHER" id="PTHR10963">
    <property type="entry name" value="GLYCOSYL HYDROLASE-RELATED"/>
    <property type="match status" value="1"/>
</dbReference>
<dbReference type="OrthoDB" id="9809583at2"/>
<dbReference type="InterPro" id="IPR000757">
    <property type="entry name" value="Beta-glucanase-like"/>
</dbReference>
<dbReference type="PROSITE" id="PS51318">
    <property type="entry name" value="TAT"/>
    <property type="match status" value="1"/>
</dbReference>
<reference evidence="3" key="1">
    <citation type="submission" date="2016-06" db="EMBL/GenBank/DDBJ databases">
        <title>Identification of putative biosynthetic pathways for the production of bioactive secondary metabolites by the marine actinomycete Kocuria kristinae RUTW2-3.</title>
        <authorList>
            <person name="Waterworth S.C."/>
            <person name="Walmsley T.A."/>
            <person name="Matongo T."/>
            <person name="Davies-Coleman M.T."/>
            <person name="Dorrington R.A."/>
        </authorList>
    </citation>
    <scope>NUCLEOTIDE SEQUENCE [LARGE SCALE GENOMIC DNA]</scope>
    <source>
        <strain evidence="3">RUTW2-3</strain>
    </source>
</reference>
<dbReference type="PANTHER" id="PTHR10963:SF60">
    <property type="entry name" value="GRAM-NEGATIVE BACTERIA-BINDING PROTEIN 1-RELATED"/>
    <property type="match status" value="1"/>
</dbReference>
<keyword evidence="4" id="KW-1185">Reference proteome</keyword>
<accession>A0A199NW33</accession>
<organism evidence="3 4">
    <name type="scientific">Rothia kristinae</name>
    <dbReference type="NCBI Taxonomy" id="37923"/>
    <lineage>
        <taxon>Bacteria</taxon>
        <taxon>Bacillati</taxon>
        <taxon>Actinomycetota</taxon>
        <taxon>Actinomycetes</taxon>
        <taxon>Micrococcales</taxon>
        <taxon>Micrococcaceae</taxon>
        <taxon>Rothia</taxon>
    </lineage>
</organism>
<dbReference type="CDD" id="cd08023">
    <property type="entry name" value="GH16_laminarinase_like"/>
    <property type="match status" value="1"/>
</dbReference>
<dbReference type="InterPro" id="IPR050546">
    <property type="entry name" value="Glycosyl_Hydrlase_16"/>
</dbReference>
<sequence>MPMDQAITRRRALGYGGAGVAAALLGSAAWAPPAEAAGTYRSGWGNAVFEDDFSGSSLSSSRWNVRDRTYLSHDWSTISAANVAVAAGALKLTARKLASPVTTSDGRRREWSGAEVNTLGKFSLEHGRWEVRAKMPAAPNRSVGLWAAVWLRPDDGSVPGEVDIVESYGSKSSQAKTKFDPTSRAETTVHFNQRRTGSLHGWSPSGTDIYSRWNTWAVEKTPAGVRGFFNGEKILDVPSGTAAYRAAFPAGKKLNLRISFQVGNSYWGRPTAATASGQSMELDYVRVWKHQG</sequence>
<keyword evidence="1" id="KW-0732">Signal</keyword>
<dbReference type="InterPro" id="IPR006311">
    <property type="entry name" value="TAT_signal"/>
</dbReference>
<dbReference type="RefSeq" id="WP_081275368.1">
    <property type="nucleotide sequence ID" value="NZ_JBFBMB010000003.1"/>
</dbReference>
<comment type="caution">
    <text evidence="3">The sequence shown here is derived from an EMBL/GenBank/DDBJ whole genome shotgun (WGS) entry which is preliminary data.</text>
</comment>
<dbReference type="Proteomes" id="UP000053171">
    <property type="component" value="Unassembled WGS sequence"/>
</dbReference>
<dbReference type="GO" id="GO:0004553">
    <property type="term" value="F:hydrolase activity, hydrolyzing O-glycosyl compounds"/>
    <property type="evidence" value="ECO:0007669"/>
    <property type="project" value="InterPro"/>
</dbReference>
<evidence type="ECO:0000259" key="2">
    <source>
        <dbReference type="PROSITE" id="PS51762"/>
    </source>
</evidence>